<evidence type="ECO:0000313" key="1">
    <source>
        <dbReference type="EMBL" id="GIY20065.1"/>
    </source>
</evidence>
<reference evidence="1 2" key="1">
    <citation type="submission" date="2021-06" db="EMBL/GenBank/DDBJ databases">
        <title>Caerostris extrusa draft genome.</title>
        <authorList>
            <person name="Kono N."/>
            <person name="Arakawa K."/>
        </authorList>
    </citation>
    <scope>NUCLEOTIDE SEQUENCE [LARGE SCALE GENOMIC DNA]</scope>
</reference>
<organism evidence="1 2">
    <name type="scientific">Caerostris extrusa</name>
    <name type="common">Bark spider</name>
    <name type="synonym">Caerostris bankana</name>
    <dbReference type="NCBI Taxonomy" id="172846"/>
    <lineage>
        <taxon>Eukaryota</taxon>
        <taxon>Metazoa</taxon>
        <taxon>Ecdysozoa</taxon>
        <taxon>Arthropoda</taxon>
        <taxon>Chelicerata</taxon>
        <taxon>Arachnida</taxon>
        <taxon>Araneae</taxon>
        <taxon>Araneomorphae</taxon>
        <taxon>Entelegynae</taxon>
        <taxon>Araneoidea</taxon>
        <taxon>Araneidae</taxon>
        <taxon>Caerostris</taxon>
    </lineage>
</organism>
<evidence type="ECO:0000313" key="2">
    <source>
        <dbReference type="Proteomes" id="UP001054945"/>
    </source>
</evidence>
<comment type="caution">
    <text evidence="1">The sequence shown here is derived from an EMBL/GenBank/DDBJ whole genome shotgun (WGS) entry which is preliminary data.</text>
</comment>
<protein>
    <submittedName>
        <fullName evidence="1">EB domain-containing protein</fullName>
    </submittedName>
</protein>
<name>A0AAV4RF29_CAEEX</name>
<keyword evidence="2" id="KW-1185">Reference proteome</keyword>
<gene>
    <name evidence="1" type="primary">AVEN_184106_1</name>
    <name evidence="1" type="ORF">CEXT_18521</name>
</gene>
<dbReference type="AlphaFoldDB" id="A0AAV4RF29"/>
<accession>A0AAV4RF29</accession>
<proteinExistence type="predicted"/>
<sequence length="81" mass="8680">MVESPQKCGTDNDCGDAELLTCDLELKVCKCRERYSVLSSAGACLPGIPSLFFFSAILSVPSLCSKLDGKYSDKESFCNGS</sequence>
<dbReference type="Proteomes" id="UP001054945">
    <property type="component" value="Unassembled WGS sequence"/>
</dbReference>
<dbReference type="EMBL" id="BPLR01007835">
    <property type="protein sequence ID" value="GIY20065.1"/>
    <property type="molecule type" value="Genomic_DNA"/>
</dbReference>